<sequence>MLIIFTILFFVGVIGASVLIVRKVPLVLATPRQIIDDYFLQSSQRFHVRALRAKGWFQKGEYRDPLLGFLLRVLRWTRILLMRLERKSSNLIEAVNGKYEAKRANGNVFQPKDRPSMPSPQYWNELKTGKEKAEDKPS</sequence>
<comment type="caution">
    <text evidence="2">The sequence shown here is derived from an EMBL/GenBank/DDBJ whole genome shotgun (WGS) entry which is preliminary data.</text>
</comment>
<organism evidence="2 3">
    <name type="scientific">Candidatus Sungiibacteriota bacterium</name>
    <dbReference type="NCBI Taxonomy" id="2750080"/>
    <lineage>
        <taxon>Bacteria</taxon>
        <taxon>Candidatus Sungiibacteriota</taxon>
    </lineage>
</organism>
<name>A0A9D6LPI8_9BACT</name>
<dbReference type="AlphaFoldDB" id="A0A9D6LPI8"/>
<proteinExistence type="predicted"/>
<protein>
    <submittedName>
        <fullName evidence="2">Uncharacterized protein</fullName>
    </submittedName>
</protein>
<evidence type="ECO:0000256" key="1">
    <source>
        <dbReference type="SAM" id="MobiDB-lite"/>
    </source>
</evidence>
<feature type="region of interest" description="Disordered" evidence="1">
    <location>
        <begin position="105"/>
        <end position="138"/>
    </location>
</feature>
<gene>
    <name evidence="2" type="ORF">HY220_00855</name>
</gene>
<evidence type="ECO:0000313" key="2">
    <source>
        <dbReference type="EMBL" id="MBI3627288.1"/>
    </source>
</evidence>
<dbReference type="EMBL" id="JACQCQ010000002">
    <property type="protein sequence ID" value="MBI3627288.1"/>
    <property type="molecule type" value="Genomic_DNA"/>
</dbReference>
<feature type="compositionally biased region" description="Basic and acidic residues" evidence="1">
    <location>
        <begin position="127"/>
        <end position="138"/>
    </location>
</feature>
<evidence type="ECO:0000313" key="3">
    <source>
        <dbReference type="Proteomes" id="UP000808388"/>
    </source>
</evidence>
<dbReference type="Proteomes" id="UP000808388">
    <property type="component" value="Unassembled WGS sequence"/>
</dbReference>
<reference evidence="2" key="1">
    <citation type="submission" date="2020-07" db="EMBL/GenBank/DDBJ databases">
        <title>Huge and variable diversity of episymbiotic CPR bacteria and DPANN archaea in groundwater ecosystems.</title>
        <authorList>
            <person name="He C.Y."/>
            <person name="Keren R."/>
            <person name="Whittaker M."/>
            <person name="Farag I.F."/>
            <person name="Doudna J."/>
            <person name="Cate J.H.D."/>
            <person name="Banfield J.F."/>
        </authorList>
    </citation>
    <scope>NUCLEOTIDE SEQUENCE</scope>
    <source>
        <strain evidence="2">NC_groundwater_972_Pr1_S-0.2um_49_27</strain>
    </source>
</reference>
<accession>A0A9D6LPI8</accession>